<keyword evidence="6" id="KW-1185">Reference proteome</keyword>
<reference evidence="5 6" key="1">
    <citation type="submission" date="2016-10" db="EMBL/GenBank/DDBJ databases">
        <authorList>
            <person name="de Groot N.N."/>
        </authorList>
    </citation>
    <scope>NUCLEOTIDE SEQUENCE [LARGE SCALE GENOMIC DNA]</scope>
    <source>
        <strain evidence="5 6">DSM 21633</strain>
    </source>
</reference>
<dbReference type="PANTHER" id="PTHR42756">
    <property type="entry name" value="TRANSCRIPTIONAL REGULATOR, MARR"/>
    <property type="match status" value="1"/>
</dbReference>
<dbReference type="GO" id="GO:0003677">
    <property type="term" value="F:DNA binding"/>
    <property type="evidence" value="ECO:0007669"/>
    <property type="project" value="UniProtKB-KW"/>
</dbReference>
<organism evidence="5 6">
    <name type="scientific">Piscibacillus halophilus</name>
    <dbReference type="NCBI Taxonomy" id="571933"/>
    <lineage>
        <taxon>Bacteria</taxon>
        <taxon>Bacillati</taxon>
        <taxon>Bacillota</taxon>
        <taxon>Bacilli</taxon>
        <taxon>Bacillales</taxon>
        <taxon>Bacillaceae</taxon>
        <taxon>Piscibacillus</taxon>
    </lineage>
</organism>
<dbReference type="SMART" id="SM00347">
    <property type="entry name" value="HTH_MARR"/>
    <property type="match status" value="1"/>
</dbReference>
<dbReference type="InterPro" id="IPR036390">
    <property type="entry name" value="WH_DNA-bd_sf"/>
</dbReference>
<dbReference type="Gene3D" id="1.10.10.10">
    <property type="entry name" value="Winged helix-like DNA-binding domain superfamily/Winged helix DNA-binding domain"/>
    <property type="match status" value="1"/>
</dbReference>
<keyword evidence="2 5" id="KW-0238">DNA-binding</keyword>
<dbReference type="Pfam" id="PF12802">
    <property type="entry name" value="MarR_2"/>
    <property type="match status" value="1"/>
</dbReference>
<feature type="domain" description="HTH marR-type" evidence="4">
    <location>
        <begin position="9"/>
        <end position="143"/>
    </location>
</feature>
<dbReference type="Proteomes" id="UP000199427">
    <property type="component" value="Unassembled WGS sequence"/>
</dbReference>
<dbReference type="RefSeq" id="WP_091775592.1">
    <property type="nucleotide sequence ID" value="NZ_FOES01000047.1"/>
</dbReference>
<keyword evidence="3" id="KW-0804">Transcription</keyword>
<sequence>MDESSLPYFICLTRGLYKAIEKDLNKSAQKLGLTLTELNFIWTIYFEEEATISRMSELTLLDSSTVTQVISRLKNKGLVTTIKKSEDHRYSYVKLTTQGAEKRKLSMIDNQNDVFELLKKDMGLPTEKENVQITLDYLEKINQLFHGDEYVNWLKRLPGKLNSDDMK</sequence>
<dbReference type="SUPFAM" id="SSF46785">
    <property type="entry name" value="Winged helix' DNA-binding domain"/>
    <property type="match status" value="1"/>
</dbReference>
<evidence type="ECO:0000256" key="1">
    <source>
        <dbReference type="ARBA" id="ARBA00023015"/>
    </source>
</evidence>
<proteinExistence type="predicted"/>
<evidence type="ECO:0000256" key="2">
    <source>
        <dbReference type="ARBA" id="ARBA00023125"/>
    </source>
</evidence>
<gene>
    <name evidence="5" type="ORF">SAMN05216362_1475</name>
</gene>
<dbReference type="EMBL" id="FOES01000047">
    <property type="protein sequence ID" value="SER09871.1"/>
    <property type="molecule type" value="Genomic_DNA"/>
</dbReference>
<accession>A0A1H9LEG2</accession>
<dbReference type="InterPro" id="IPR036388">
    <property type="entry name" value="WH-like_DNA-bd_sf"/>
</dbReference>
<evidence type="ECO:0000256" key="3">
    <source>
        <dbReference type="ARBA" id="ARBA00023163"/>
    </source>
</evidence>
<dbReference type="InterPro" id="IPR000835">
    <property type="entry name" value="HTH_MarR-typ"/>
</dbReference>
<dbReference type="AlphaFoldDB" id="A0A1H9LEG2"/>
<dbReference type="OrthoDB" id="9799747at2"/>
<dbReference type="STRING" id="571933.SAMN05216362_1475"/>
<dbReference type="GO" id="GO:0003700">
    <property type="term" value="F:DNA-binding transcription factor activity"/>
    <property type="evidence" value="ECO:0007669"/>
    <property type="project" value="InterPro"/>
</dbReference>
<evidence type="ECO:0000313" key="6">
    <source>
        <dbReference type="Proteomes" id="UP000199427"/>
    </source>
</evidence>
<dbReference type="PANTHER" id="PTHR42756:SF1">
    <property type="entry name" value="TRANSCRIPTIONAL REPRESSOR OF EMRAB OPERON"/>
    <property type="match status" value="1"/>
</dbReference>
<dbReference type="PROSITE" id="PS50995">
    <property type="entry name" value="HTH_MARR_2"/>
    <property type="match status" value="1"/>
</dbReference>
<protein>
    <submittedName>
        <fullName evidence="5">DNA-binding transcriptional regulator, MarR family</fullName>
    </submittedName>
</protein>
<evidence type="ECO:0000313" key="5">
    <source>
        <dbReference type="EMBL" id="SER09871.1"/>
    </source>
</evidence>
<evidence type="ECO:0000259" key="4">
    <source>
        <dbReference type="PROSITE" id="PS50995"/>
    </source>
</evidence>
<keyword evidence="1" id="KW-0805">Transcription regulation</keyword>
<name>A0A1H9LEG2_9BACI</name>